<proteinExistence type="predicted"/>
<feature type="transmembrane region" description="Helical" evidence="2">
    <location>
        <begin position="31"/>
        <end position="58"/>
    </location>
</feature>
<evidence type="ECO:0000313" key="3">
    <source>
        <dbReference type="EMBL" id="SEN71693.1"/>
    </source>
</evidence>
<gene>
    <name evidence="3" type="ORF">SAMN05216388_1004267</name>
</gene>
<dbReference type="OrthoDB" id="214423at2157"/>
<protein>
    <submittedName>
        <fullName evidence="3">Uncharacterized protein</fullName>
    </submittedName>
</protein>
<dbReference type="RefSeq" id="WP_092658717.1">
    <property type="nucleotide sequence ID" value="NZ_FOCX01000004.1"/>
</dbReference>
<accession>A0A1H8ISR0</accession>
<dbReference type="EMBL" id="FOCX01000004">
    <property type="protein sequence ID" value="SEN71693.1"/>
    <property type="molecule type" value="Genomic_DNA"/>
</dbReference>
<feature type="region of interest" description="Disordered" evidence="1">
    <location>
        <begin position="1"/>
        <end position="25"/>
    </location>
</feature>
<keyword evidence="4" id="KW-1185">Reference proteome</keyword>
<sequence length="70" mass="7716">MTERDTESPLSEPLRTVTPPYAGRPDAEMDVIGWAIVLVMVVAVLPLAILGGFGWLVWKLITSLFDSEDE</sequence>
<reference evidence="4" key="1">
    <citation type="submission" date="2016-10" db="EMBL/GenBank/DDBJ databases">
        <authorList>
            <person name="Varghese N."/>
            <person name="Submissions S."/>
        </authorList>
    </citation>
    <scope>NUCLEOTIDE SEQUENCE [LARGE SCALE GENOMIC DNA]</scope>
    <source>
        <strain evidence="4">IBRC-M 10043</strain>
    </source>
</reference>
<evidence type="ECO:0000256" key="2">
    <source>
        <dbReference type="SAM" id="Phobius"/>
    </source>
</evidence>
<dbReference type="Pfam" id="PF24379">
    <property type="entry name" value="DUF7535"/>
    <property type="match status" value="1"/>
</dbReference>
<evidence type="ECO:0000313" key="4">
    <source>
        <dbReference type="Proteomes" id="UP000198775"/>
    </source>
</evidence>
<organism evidence="3 4">
    <name type="scientific">Halorientalis persicus</name>
    <dbReference type="NCBI Taxonomy" id="1367881"/>
    <lineage>
        <taxon>Archaea</taxon>
        <taxon>Methanobacteriati</taxon>
        <taxon>Methanobacteriota</taxon>
        <taxon>Stenosarchaea group</taxon>
        <taxon>Halobacteria</taxon>
        <taxon>Halobacteriales</taxon>
        <taxon>Haloarculaceae</taxon>
        <taxon>Halorientalis</taxon>
    </lineage>
</organism>
<keyword evidence="2" id="KW-1133">Transmembrane helix</keyword>
<dbReference type="Proteomes" id="UP000198775">
    <property type="component" value="Unassembled WGS sequence"/>
</dbReference>
<evidence type="ECO:0000256" key="1">
    <source>
        <dbReference type="SAM" id="MobiDB-lite"/>
    </source>
</evidence>
<keyword evidence="2" id="KW-0472">Membrane</keyword>
<dbReference type="AlphaFoldDB" id="A0A1H8ISR0"/>
<name>A0A1H8ISR0_9EURY</name>
<keyword evidence="2" id="KW-0812">Transmembrane</keyword>
<dbReference type="InterPro" id="IPR055957">
    <property type="entry name" value="DUF7535"/>
</dbReference>